<dbReference type="SUPFAM" id="SSF50494">
    <property type="entry name" value="Trypsin-like serine proteases"/>
    <property type="match status" value="1"/>
</dbReference>
<dbReference type="InterPro" id="IPR009003">
    <property type="entry name" value="Peptidase_S1_PA"/>
</dbReference>
<accession>A0A1W6N5S0</accession>
<evidence type="ECO:0000313" key="2">
    <source>
        <dbReference type="EMBL" id="ARN85122.1"/>
    </source>
</evidence>
<sequence>MDKKNALISKIFLPKLFIPKGSLMKLSSLFSIILTLLSSTLNASLMFEGIDEEKYIKEARKYPAVCQIFMKGSTGIFAGTGTLCETDDGKKFILTAGHVLDEKTQGKGKVRFSDGTKTKISALKIHERYLDAEVISKSYVDIAIFTVNAYPAHIKPMKIGKSEEFTEDAFVTAIGFGKRGVYNASGRGHYLPQDKSERHYFLKYYSALKDPRAVILKTKLNEDSFSFSKTQGCKTLNKVYERKTPSPLEGGISSGGSGGPIVQDDKIFGVIASGAKDLVDFQNPGDAPIYRSIESSGISKLLNQTELLLPAFLQKPFRSIAQKIFHLPDFSVNSFQTMTFLTPKLQGWIVTSVDEFYPRESKEEIETLPNIEDDHPGESKGETIAIIPSSSKEDDDMPGASKK</sequence>
<reference evidence="2 3" key="1">
    <citation type="submission" date="2014-06" db="EMBL/GenBank/DDBJ databases">
        <title>The genome of the endonuclear symbiont Nucleicultrix amoebiphila.</title>
        <authorList>
            <person name="Schulz F."/>
            <person name="Horn M."/>
        </authorList>
    </citation>
    <scope>NUCLEOTIDE SEQUENCE [LARGE SCALE GENOMIC DNA]</scope>
    <source>
        <strain evidence="2 3">FS5</strain>
    </source>
</reference>
<evidence type="ECO:0008006" key="4">
    <source>
        <dbReference type="Google" id="ProtNLM"/>
    </source>
</evidence>
<dbReference type="AlphaFoldDB" id="A0A1W6N5S0"/>
<evidence type="ECO:0000313" key="3">
    <source>
        <dbReference type="Proteomes" id="UP000237351"/>
    </source>
</evidence>
<dbReference type="Pfam" id="PF13365">
    <property type="entry name" value="Trypsin_2"/>
    <property type="match status" value="1"/>
</dbReference>
<dbReference type="Proteomes" id="UP000237351">
    <property type="component" value="Chromosome"/>
</dbReference>
<dbReference type="Gene3D" id="2.40.10.10">
    <property type="entry name" value="Trypsin-like serine proteases"/>
    <property type="match status" value="1"/>
</dbReference>
<feature type="region of interest" description="Disordered" evidence="1">
    <location>
        <begin position="363"/>
        <end position="403"/>
    </location>
</feature>
<dbReference type="InterPro" id="IPR043504">
    <property type="entry name" value="Peptidase_S1_PA_chymotrypsin"/>
</dbReference>
<name>A0A1W6N5S0_9PROT</name>
<keyword evidence="3" id="KW-1185">Reference proteome</keyword>
<proteinExistence type="predicted"/>
<gene>
    <name evidence="2" type="ORF">GQ61_07305</name>
</gene>
<feature type="compositionally biased region" description="Basic and acidic residues" evidence="1">
    <location>
        <begin position="372"/>
        <end position="381"/>
    </location>
</feature>
<evidence type="ECO:0000256" key="1">
    <source>
        <dbReference type="SAM" id="MobiDB-lite"/>
    </source>
</evidence>
<dbReference type="KEGG" id="naf:GQ61_07305"/>
<protein>
    <recommendedName>
        <fullName evidence="4">Peptidase S1 domain-containing protein</fullName>
    </recommendedName>
</protein>
<dbReference type="EMBL" id="CP008743">
    <property type="protein sequence ID" value="ARN85122.1"/>
    <property type="molecule type" value="Genomic_DNA"/>
</dbReference>
<organism evidence="2 3">
    <name type="scientific">Candidatus Nucleicultrix amoebiphila FS5</name>
    <dbReference type="NCBI Taxonomy" id="1414854"/>
    <lineage>
        <taxon>Bacteria</taxon>
        <taxon>Pseudomonadati</taxon>
        <taxon>Pseudomonadota</taxon>
        <taxon>Alphaproteobacteria</taxon>
        <taxon>Holosporales</taxon>
        <taxon>Candidatus Nucleicultricaceae</taxon>
        <taxon>Candidatus Nucleicultrix</taxon>
    </lineage>
</organism>